<feature type="domain" description="Leucine-binding protein" evidence="4">
    <location>
        <begin position="38"/>
        <end position="380"/>
    </location>
</feature>
<dbReference type="GO" id="GO:0006865">
    <property type="term" value="P:amino acid transport"/>
    <property type="evidence" value="ECO:0007669"/>
    <property type="project" value="UniProtKB-KW"/>
</dbReference>
<keyword evidence="3" id="KW-0813">Transport</keyword>
<keyword evidence="6" id="KW-1185">Reference proteome</keyword>
<proteinExistence type="inferred from homology"/>
<evidence type="ECO:0000259" key="4">
    <source>
        <dbReference type="Pfam" id="PF13458"/>
    </source>
</evidence>
<dbReference type="EMBL" id="RCTF01000016">
    <property type="protein sequence ID" value="RLP75155.1"/>
    <property type="molecule type" value="Genomic_DNA"/>
</dbReference>
<dbReference type="InterPro" id="IPR006311">
    <property type="entry name" value="TAT_signal"/>
</dbReference>
<dbReference type="OrthoDB" id="9783240at2"/>
<keyword evidence="3" id="KW-0029">Amino-acid transport</keyword>
<dbReference type="Gene3D" id="3.40.50.2300">
    <property type="match status" value="2"/>
</dbReference>
<dbReference type="Proteomes" id="UP000269692">
    <property type="component" value="Unassembled WGS sequence"/>
</dbReference>
<dbReference type="InterPro" id="IPR051010">
    <property type="entry name" value="BCAA_transport"/>
</dbReference>
<dbReference type="PANTHER" id="PTHR30483:SF37">
    <property type="entry name" value="ABC TRANSPORTER SUBSTRATE-BINDING PROTEIN"/>
    <property type="match status" value="1"/>
</dbReference>
<comment type="similarity">
    <text evidence="1">Belongs to the leucine-binding protein family.</text>
</comment>
<protein>
    <submittedName>
        <fullName evidence="5">Amino acid ABC transporter substrate-binding protein</fullName>
    </submittedName>
</protein>
<evidence type="ECO:0000256" key="2">
    <source>
        <dbReference type="ARBA" id="ARBA00022729"/>
    </source>
</evidence>
<dbReference type="SUPFAM" id="SSF53822">
    <property type="entry name" value="Periplasmic binding protein-like I"/>
    <property type="match status" value="1"/>
</dbReference>
<dbReference type="InterPro" id="IPR028081">
    <property type="entry name" value="Leu-bd"/>
</dbReference>
<reference evidence="5 6" key="1">
    <citation type="submission" date="2018-10" db="EMBL/GenBank/DDBJ databases">
        <title>Xanthobacter tagetidis genome sequencing and assembly.</title>
        <authorList>
            <person name="Maclea K.S."/>
            <person name="Goen A.E."/>
            <person name="Fatima S.A."/>
        </authorList>
    </citation>
    <scope>NUCLEOTIDE SEQUENCE [LARGE SCALE GENOMIC DNA]</scope>
    <source>
        <strain evidence="5 6">ATCC 700314</strain>
    </source>
</reference>
<comment type="caution">
    <text evidence="5">The sequence shown here is derived from an EMBL/GenBank/DDBJ whole genome shotgun (WGS) entry which is preliminary data.</text>
</comment>
<evidence type="ECO:0000313" key="6">
    <source>
        <dbReference type="Proteomes" id="UP000269692"/>
    </source>
</evidence>
<dbReference type="Pfam" id="PF13458">
    <property type="entry name" value="Peripla_BP_6"/>
    <property type="match status" value="1"/>
</dbReference>
<dbReference type="PROSITE" id="PS51318">
    <property type="entry name" value="TAT"/>
    <property type="match status" value="1"/>
</dbReference>
<accession>A0A3L7A525</accession>
<dbReference type="PANTHER" id="PTHR30483">
    <property type="entry name" value="LEUCINE-SPECIFIC-BINDING PROTEIN"/>
    <property type="match status" value="1"/>
</dbReference>
<name>A0A3L7A525_9HYPH</name>
<evidence type="ECO:0000256" key="1">
    <source>
        <dbReference type="ARBA" id="ARBA00010062"/>
    </source>
</evidence>
<evidence type="ECO:0000313" key="5">
    <source>
        <dbReference type="EMBL" id="RLP75155.1"/>
    </source>
</evidence>
<dbReference type="AlphaFoldDB" id="A0A3L7A525"/>
<keyword evidence="2" id="KW-0732">Signal</keyword>
<gene>
    <name evidence="5" type="ORF">D9R14_17395</name>
</gene>
<sequence>MDETSGIHRRGVLKGMAGLAATSAVGAFPMPAIAQNAPIKVGIIAPRAGTAAYIGANGLRAVEWTIEKINAAGGIAGRKVELVVEEETNAKETLERARRLVLQEKVDCIQGGYSTGVTLPMAPTLEDMQVLTIFWDGTTQDGVKETMPSPKYVFKSTDNECEAVMASLIALKHLKGQFKRIAAISPDYTYGRNVWTAFKALNKKFGIDAEVVSEQWSSFSQLDFTANVAALKAAKPDLIYCVLGNADLPIFMRAATSAGLTDTARMVLVQAGHQHGQLKKPFTPVGTLLCYNTMYFARPNPSPAQKEFVEYYMDKYKDYPHWESDRAFFAMNVYKAGVEKAMAAKGGSWPKPEEIAQAMEGIKVESFGGPAGMRKDHIAEEMFYGGFATHDNPYDVCTLKDTYSYDASVLQKPPGADFWGWLETANFPV</sequence>
<dbReference type="RefSeq" id="WP_121624621.1">
    <property type="nucleotide sequence ID" value="NZ_JACIIW010000011.1"/>
</dbReference>
<dbReference type="InterPro" id="IPR028082">
    <property type="entry name" value="Peripla_BP_I"/>
</dbReference>
<evidence type="ECO:0000256" key="3">
    <source>
        <dbReference type="ARBA" id="ARBA00022970"/>
    </source>
</evidence>
<dbReference type="CDD" id="cd06330">
    <property type="entry name" value="PBP1_As_SBP-like"/>
    <property type="match status" value="1"/>
</dbReference>
<organism evidence="5 6">
    <name type="scientific">Xanthobacter tagetidis</name>
    <dbReference type="NCBI Taxonomy" id="60216"/>
    <lineage>
        <taxon>Bacteria</taxon>
        <taxon>Pseudomonadati</taxon>
        <taxon>Pseudomonadota</taxon>
        <taxon>Alphaproteobacteria</taxon>
        <taxon>Hyphomicrobiales</taxon>
        <taxon>Xanthobacteraceae</taxon>
        <taxon>Xanthobacter</taxon>
    </lineage>
</organism>